<evidence type="ECO:0000256" key="1">
    <source>
        <dbReference type="ARBA" id="ARBA00007274"/>
    </source>
</evidence>
<accession>A0A844G8Z5</accession>
<protein>
    <submittedName>
        <fullName evidence="6">CatB-related O-acetyltransferase</fullName>
    </submittedName>
</protein>
<keyword evidence="4" id="KW-0046">Antibiotic resistance</keyword>
<dbReference type="GO" id="GO:0046677">
    <property type="term" value="P:response to antibiotic"/>
    <property type="evidence" value="ECO:0007669"/>
    <property type="project" value="UniProtKB-KW"/>
</dbReference>
<dbReference type="PANTHER" id="PTHR43300">
    <property type="entry name" value="ACETYLTRANSFERASE"/>
    <property type="match status" value="1"/>
</dbReference>
<dbReference type="Gene3D" id="2.160.10.10">
    <property type="entry name" value="Hexapeptide repeat proteins"/>
    <property type="match status" value="1"/>
</dbReference>
<dbReference type="EMBL" id="VUNS01000036">
    <property type="protein sequence ID" value="MST99414.1"/>
    <property type="molecule type" value="Genomic_DNA"/>
</dbReference>
<evidence type="ECO:0000256" key="3">
    <source>
        <dbReference type="ARBA" id="ARBA00022737"/>
    </source>
</evidence>
<proteinExistence type="inferred from homology"/>
<evidence type="ECO:0000256" key="2">
    <source>
        <dbReference type="ARBA" id="ARBA00022679"/>
    </source>
</evidence>
<sequence length="208" mass="23429">MNHAVFPRTGDTQTVYLKKVITNPNIQVGEYTIYNDFVNDPVLFEKNNVLYQYPVNHDKLIIGKFCSIACGAKFIFNSANHTLHSLSTYPFPIFFEEWGLERKEVASAWDNKGDIIIGNDVWIGYEAVILAGVSIGDGAIVGTRAVVTKDVPPYTIVGGVPAKPIRRRFDEATVARMLELQWWNWPDERIRKAIPAIQSGNLEILTQC</sequence>
<dbReference type="InterPro" id="IPR011004">
    <property type="entry name" value="Trimer_LpxA-like_sf"/>
</dbReference>
<dbReference type="InterPro" id="IPR001451">
    <property type="entry name" value="Hexapep"/>
</dbReference>
<dbReference type="AlphaFoldDB" id="A0A844G8Z5"/>
<keyword evidence="7" id="KW-1185">Reference proteome</keyword>
<keyword evidence="3" id="KW-0677">Repeat</keyword>
<evidence type="ECO:0000256" key="4">
    <source>
        <dbReference type="ARBA" id="ARBA00023251"/>
    </source>
</evidence>
<dbReference type="CDD" id="cd03349">
    <property type="entry name" value="LbH_XAT"/>
    <property type="match status" value="1"/>
</dbReference>
<reference evidence="6 7" key="1">
    <citation type="submission" date="2019-08" db="EMBL/GenBank/DDBJ databases">
        <title>In-depth cultivation of the pig gut microbiome towards novel bacterial diversity and tailored functional studies.</title>
        <authorList>
            <person name="Wylensek D."/>
            <person name="Hitch T.C.A."/>
            <person name="Clavel T."/>
        </authorList>
    </citation>
    <scope>NUCLEOTIDE SEQUENCE [LARGE SCALE GENOMIC DNA]</scope>
    <source>
        <strain evidence="6 7">BBE-744-WT-12</strain>
    </source>
</reference>
<dbReference type="InterPro" id="IPR018357">
    <property type="entry name" value="Hexapep_transf_CS"/>
</dbReference>
<evidence type="ECO:0000313" key="7">
    <source>
        <dbReference type="Proteomes" id="UP000435649"/>
    </source>
</evidence>
<dbReference type="GO" id="GO:0016746">
    <property type="term" value="F:acyltransferase activity"/>
    <property type="evidence" value="ECO:0007669"/>
    <property type="project" value="UniProtKB-KW"/>
</dbReference>
<keyword evidence="5" id="KW-0012">Acyltransferase</keyword>
<comment type="caution">
    <text evidence="6">The sequence shown here is derived from an EMBL/GenBank/DDBJ whole genome shotgun (WGS) entry which is preliminary data.</text>
</comment>
<evidence type="ECO:0000313" key="6">
    <source>
        <dbReference type="EMBL" id="MST99414.1"/>
    </source>
</evidence>
<keyword evidence="2 6" id="KW-0808">Transferase</keyword>
<organism evidence="6 7">
    <name type="scientific">Victivallis lenta</name>
    <dbReference type="NCBI Taxonomy" id="2606640"/>
    <lineage>
        <taxon>Bacteria</taxon>
        <taxon>Pseudomonadati</taxon>
        <taxon>Lentisphaerota</taxon>
        <taxon>Lentisphaeria</taxon>
        <taxon>Victivallales</taxon>
        <taxon>Victivallaceae</taxon>
        <taxon>Victivallis</taxon>
    </lineage>
</organism>
<dbReference type="PROSITE" id="PS00101">
    <property type="entry name" value="HEXAPEP_TRANSFERASES"/>
    <property type="match status" value="1"/>
</dbReference>
<dbReference type="SUPFAM" id="SSF51161">
    <property type="entry name" value="Trimeric LpxA-like enzymes"/>
    <property type="match status" value="1"/>
</dbReference>
<dbReference type="Proteomes" id="UP000435649">
    <property type="component" value="Unassembled WGS sequence"/>
</dbReference>
<dbReference type="RefSeq" id="WP_106052652.1">
    <property type="nucleotide sequence ID" value="NZ_CALXOB010000059.1"/>
</dbReference>
<dbReference type="InterPro" id="IPR050179">
    <property type="entry name" value="Trans_hexapeptide_repeat"/>
</dbReference>
<comment type="similarity">
    <text evidence="1">Belongs to the transferase hexapeptide repeat family.</text>
</comment>
<gene>
    <name evidence="6" type="ORF">FYJ85_20515</name>
</gene>
<dbReference type="Pfam" id="PF00132">
    <property type="entry name" value="Hexapep"/>
    <property type="match status" value="1"/>
</dbReference>
<dbReference type="FunFam" id="2.160.10.10:FF:000037">
    <property type="entry name" value="Streptogramin A acetyltransferase"/>
    <property type="match status" value="1"/>
</dbReference>
<dbReference type="PANTHER" id="PTHR43300:SF11">
    <property type="entry name" value="ACETYLTRANSFERASE RV3034C-RELATED"/>
    <property type="match status" value="1"/>
</dbReference>
<evidence type="ECO:0000256" key="5">
    <source>
        <dbReference type="ARBA" id="ARBA00023315"/>
    </source>
</evidence>
<name>A0A844G8Z5_9BACT</name>